<feature type="compositionally biased region" description="Pro residues" evidence="1">
    <location>
        <begin position="90"/>
        <end position="101"/>
    </location>
</feature>
<dbReference type="PANTHER" id="PTHR41155">
    <property type="entry name" value="FI19525P1"/>
    <property type="match status" value="1"/>
</dbReference>
<reference evidence="3" key="1">
    <citation type="submission" date="2018-04" db="EMBL/GenBank/DDBJ databases">
        <authorList>
            <person name="Go L.Y."/>
            <person name="Mitchell J.A."/>
        </authorList>
    </citation>
    <scope>NUCLEOTIDE SEQUENCE</scope>
    <source>
        <tissue evidence="3">Whole organism</tissue>
    </source>
</reference>
<name>A0A336LV31_CULSO</name>
<organism evidence="4">
    <name type="scientific">Culicoides sonorensis</name>
    <name type="common">Biting midge</name>
    <dbReference type="NCBI Taxonomy" id="179676"/>
    <lineage>
        <taxon>Eukaryota</taxon>
        <taxon>Metazoa</taxon>
        <taxon>Ecdysozoa</taxon>
        <taxon>Arthropoda</taxon>
        <taxon>Hexapoda</taxon>
        <taxon>Insecta</taxon>
        <taxon>Pterygota</taxon>
        <taxon>Neoptera</taxon>
        <taxon>Endopterygota</taxon>
        <taxon>Diptera</taxon>
        <taxon>Nematocera</taxon>
        <taxon>Chironomoidea</taxon>
        <taxon>Ceratopogonidae</taxon>
        <taxon>Ceratopogoninae</taxon>
        <taxon>Culicoides</taxon>
        <taxon>Monoculicoides</taxon>
    </lineage>
</organism>
<feature type="transmembrane region" description="Helical" evidence="2">
    <location>
        <begin position="179"/>
        <end position="201"/>
    </location>
</feature>
<dbReference type="EMBL" id="UFQT01000127">
    <property type="protein sequence ID" value="SSX20549.1"/>
    <property type="molecule type" value="Genomic_DNA"/>
</dbReference>
<protein>
    <submittedName>
        <fullName evidence="4">CSON001757 protein</fullName>
    </submittedName>
</protein>
<dbReference type="VEuPathDB" id="VectorBase:CSON001757"/>
<keyword evidence="2" id="KW-1133">Transmembrane helix</keyword>
<dbReference type="EMBL" id="UFQS01000127">
    <property type="protein sequence ID" value="SSX00169.1"/>
    <property type="molecule type" value="Genomic_DNA"/>
</dbReference>
<dbReference type="AlphaFoldDB" id="A0A336LV31"/>
<evidence type="ECO:0000313" key="4">
    <source>
        <dbReference type="EMBL" id="SSX20549.1"/>
    </source>
</evidence>
<feature type="compositionally biased region" description="Polar residues" evidence="1">
    <location>
        <begin position="22"/>
        <end position="47"/>
    </location>
</feature>
<feature type="compositionally biased region" description="Basic and acidic residues" evidence="1">
    <location>
        <begin position="73"/>
        <end position="85"/>
    </location>
</feature>
<dbReference type="OMA" id="EPVYVWI"/>
<keyword evidence="2" id="KW-0472">Membrane</keyword>
<feature type="transmembrane region" description="Helical" evidence="2">
    <location>
        <begin position="207"/>
        <end position="235"/>
    </location>
</feature>
<evidence type="ECO:0000256" key="2">
    <source>
        <dbReference type="SAM" id="Phobius"/>
    </source>
</evidence>
<proteinExistence type="predicted"/>
<sequence>MKDARETPTRKIKSGHYVASTIDRNPSSRSNSYGYANTRVGTQNRAYSTDGEDSHRAHSEAAYSEYTLTNERPYSRQKLDPHLNDGPRPLSSPPKRTPPRAPSALSYTEGDYGAGGSDIYVSSPTVYKAPSDMTGRSMGAPRSVYSVASSKTGKGSTKRGAKVELMSAPNPFCPNIRGVCCLMLLLNLGLILITLGFVIVMQFYEPFFVWILGIVFLIFGFATLVGCMIYCVTVCRDAKTPSQLRDEDLYWTKHWQKNIGYVPNEISYKTDKFDETDAYSDKYSTHKSGKLNSSRENSQIRY</sequence>
<accession>A0A336LV31</accession>
<feature type="region of interest" description="Disordered" evidence="1">
    <location>
        <begin position="1"/>
        <end position="110"/>
    </location>
</feature>
<evidence type="ECO:0000313" key="3">
    <source>
        <dbReference type="EMBL" id="SSX00169.1"/>
    </source>
</evidence>
<keyword evidence="2" id="KW-0812">Transmembrane</keyword>
<evidence type="ECO:0000256" key="1">
    <source>
        <dbReference type="SAM" id="MobiDB-lite"/>
    </source>
</evidence>
<dbReference type="PANTHER" id="PTHR41155:SF1">
    <property type="entry name" value="FI19525P1"/>
    <property type="match status" value="1"/>
</dbReference>
<gene>
    <name evidence="4" type="primary">CSON001757</name>
</gene>
<reference evidence="4" key="2">
    <citation type="submission" date="2018-07" db="EMBL/GenBank/DDBJ databases">
        <authorList>
            <person name="Quirk P.G."/>
            <person name="Krulwich T.A."/>
        </authorList>
    </citation>
    <scope>NUCLEOTIDE SEQUENCE</scope>
</reference>